<organism evidence="1">
    <name type="scientific">marine sediment metagenome</name>
    <dbReference type="NCBI Taxonomy" id="412755"/>
    <lineage>
        <taxon>unclassified sequences</taxon>
        <taxon>metagenomes</taxon>
        <taxon>ecological metagenomes</taxon>
    </lineage>
</organism>
<protein>
    <submittedName>
        <fullName evidence="1">Uncharacterized protein</fullName>
    </submittedName>
</protein>
<evidence type="ECO:0000313" key="1">
    <source>
        <dbReference type="EMBL" id="GAH38768.1"/>
    </source>
</evidence>
<reference evidence="1" key="1">
    <citation type="journal article" date="2014" name="Front. Microbiol.">
        <title>High frequency of phylogenetically diverse reductive dehalogenase-homologous genes in deep subseafloor sedimentary metagenomes.</title>
        <authorList>
            <person name="Kawai M."/>
            <person name="Futagami T."/>
            <person name="Toyoda A."/>
            <person name="Takaki Y."/>
            <person name="Nishi S."/>
            <person name="Hori S."/>
            <person name="Arai W."/>
            <person name="Tsubouchi T."/>
            <person name="Morono Y."/>
            <person name="Uchiyama I."/>
            <person name="Ito T."/>
            <person name="Fujiyama A."/>
            <person name="Inagaki F."/>
            <person name="Takami H."/>
        </authorList>
    </citation>
    <scope>NUCLEOTIDE SEQUENCE</scope>
    <source>
        <strain evidence="1">Expedition CK06-06</strain>
    </source>
</reference>
<accession>X1H0G8</accession>
<comment type="caution">
    <text evidence="1">The sequence shown here is derived from an EMBL/GenBank/DDBJ whole genome shotgun (WGS) entry which is preliminary data.</text>
</comment>
<proteinExistence type="predicted"/>
<dbReference type="PANTHER" id="PTHR40696">
    <property type="entry name" value="DUF371 FAMILY PROTEIN"/>
    <property type="match status" value="1"/>
</dbReference>
<dbReference type="EMBL" id="BARU01012240">
    <property type="protein sequence ID" value="GAH38768.1"/>
    <property type="molecule type" value="Genomic_DNA"/>
</dbReference>
<dbReference type="PANTHER" id="PTHR40696:SF1">
    <property type="entry name" value="DUF371 DOMAIN-CONTAINING PROTEIN"/>
    <property type="match status" value="1"/>
</dbReference>
<dbReference type="AlphaFoldDB" id="X1H0G8"/>
<dbReference type="InterPro" id="IPR023131">
    <property type="entry name" value="Mth639-like_dom_sf"/>
</dbReference>
<feature type="non-terminal residue" evidence="1">
    <location>
        <position position="1"/>
    </location>
</feature>
<gene>
    <name evidence="1" type="ORF">S03H2_22663</name>
</gene>
<sequence length="61" mass="7209">KKLSLTDKKDIVFRKSDFVCDRTILIKCTKSSSELNRNLINKLMVRGKRFCMIFKINEVNQ</sequence>
<dbReference type="Gene3D" id="2.60.120.630">
    <property type="entry name" value="mth639 domain like"/>
    <property type="match status" value="1"/>
</dbReference>
<dbReference type="Pfam" id="PF04027">
    <property type="entry name" value="DUF371"/>
    <property type="match status" value="1"/>
</dbReference>
<dbReference type="InterPro" id="IPR007171">
    <property type="entry name" value="DUF371"/>
</dbReference>
<name>X1H0G8_9ZZZZ</name>